<keyword evidence="2" id="KW-1185">Reference proteome</keyword>
<comment type="caution">
    <text evidence="1">The sequence shown here is derived from an EMBL/GenBank/DDBJ whole genome shotgun (WGS) entry which is preliminary data.</text>
</comment>
<evidence type="ECO:0000313" key="2">
    <source>
        <dbReference type="Proteomes" id="UP000245489"/>
    </source>
</evidence>
<dbReference type="AlphaFoldDB" id="A0A316DX29"/>
<sequence>MAKIRVLITVKTYPTLSGKYDELVCTAGFTESGEWIRIYPIQFRKLGYLSQYKKYEWIEIDLVKNTSDFRPESYRPATLETQPSIVGSVSTENNWAERKNIILKNVYTDLELLIADSKDKNKRTSLAVFKPTKILDFVWEAVDRDWDKAKIAAMNQMSIFEQRGSEIKVVRKLPYKFSYKLEDINGRQSKMMIEDWEVGALFWRYENEEEACQKVRQKYFDDFAKTKDLHFFLGTTQSFHLQAKNPFMIIGTFHPTFPKPTKIDPQMTLF</sequence>
<dbReference type="RefSeq" id="WP_109744282.1">
    <property type="nucleotide sequence ID" value="NZ_QGGO01000022.1"/>
</dbReference>
<accession>A0A316DX29</accession>
<dbReference type="Proteomes" id="UP000245489">
    <property type="component" value="Unassembled WGS sequence"/>
</dbReference>
<evidence type="ECO:0000313" key="1">
    <source>
        <dbReference type="EMBL" id="PWK21882.1"/>
    </source>
</evidence>
<gene>
    <name evidence="1" type="ORF">LV89_03595</name>
</gene>
<dbReference type="EMBL" id="QGGO01000022">
    <property type="protein sequence ID" value="PWK21882.1"/>
    <property type="molecule type" value="Genomic_DNA"/>
</dbReference>
<name>A0A316DX29_9BACT</name>
<dbReference type="OrthoDB" id="7595944at2"/>
<reference evidence="1 2" key="1">
    <citation type="submission" date="2018-05" db="EMBL/GenBank/DDBJ databases">
        <title>Genomic Encyclopedia of Archaeal and Bacterial Type Strains, Phase II (KMG-II): from individual species to whole genera.</title>
        <authorList>
            <person name="Goeker M."/>
        </authorList>
    </citation>
    <scope>NUCLEOTIDE SEQUENCE [LARGE SCALE GENOMIC DNA]</scope>
    <source>
        <strain evidence="1 2">DSM 22214</strain>
    </source>
</reference>
<proteinExistence type="predicted"/>
<protein>
    <submittedName>
        <fullName evidence="1">Uncharacterized protein</fullName>
    </submittedName>
</protein>
<organism evidence="1 2">
    <name type="scientific">Arcicella aurantiaca</name>
    <dbReference type="NCBI Taxonomy" id="591202"/>
    <lineage>
        <taxon>Bacteria</taxon>
        <taxon>Pseudomonadati</taxon>
        <taxon>Bacteroidota</taxon>
        <taxon>Cytophagia</taxon>
        <taxon>Cytophagales</taxon>
        <taxon>Flectobacillaceae</taxon>
        <taxon>Arcicella</taxon>
    </lineage>
</organism>